<proteinExistence type="predicted"/>
<dbReference type="Proteomes" id="UP000030661">
    <property type="component" value="Unassembled WGS sequence"/>
</dbReference>
<keyword evidence="3" id="KW-1185">Reference proteome</keyword>
<evidence type="ECO:0000313" key="3">
    <source>
        <dbReference type="Proteomes" id="UP000030661"/>
    </source>
</evidence>
<dbReference type="Pfam" id="PF00753">
    <property type="entry name" value="Lactamase_B"/>
    <property type="match status" value="1"/>
</dbReference>
<dbReference type="Gene3D" id="3.60.15.10">
    <property type="entry name" value="Ribonuclease Z/Hydroxyacylglutathione hydrolase-like"/>
    <property type="match status" value="1"/>
</dbReference>
<evidence type="ECO:0000313" key="2">
    <source>
        <dbReference type="EMBL" id="GAK61157.1"/>
    </source>
</evidence>
<dbReference type="GO" id="GO:0042781">
    <property type="term" value="F:3'-tRNA processing endoribonuclease activity"/>
    <property type="evidence" value="ECO:0007669"/>
    <property type="project" value="TreeGrafter"/>
</dbReference>
<protein>
    <submittedName>
        <fullName evidence="2">Ribonuclease Z</fullName>
    </submittedName>
</protein>
<evidence type="ECO:0000259" key="1">
    <source>
        <dbReference type="Pfam" id="PF00753"/>
    </source>
</evidence>
<dbReference type="STRING" id="1499967.U27_01056"/>
<gene>
    <name evidence="2" type="ORF">U27_01056</name>
</gene>
<dbReference type="InterPro" id="IPR001279">
    <property type="entry name" value="Metallo-B-lactamas"/>
</dbReference>
<dbReference type="PANTHER" id="PTHR46018">
    <property type="entry name" value="ZINC PHOSPHODIESTERASE ELAC PROTEIN 1"/>
    <property type="match status" value="1"/>
</dbReference>
<dbReference type="PANTHER" id="PTHR46018:SF7">
    <property type="entry name" value="RIBONUCLEASE Z"/>
    <property type="match status" value="1"/>
</dbReference>
<reference evidence="2" key="1">
    <citation type="journal article" date="2015" name="PeerJ">
        <title>First genomic representation of candidate bacterial phylum KSB3 points to enhanced environmental sensing as a trigger of wastewater bulking.</title>
        <authorList>
            <person name="Sekiguchi Y."/>
            <person name="Ohashi A."/>
            <person name="Parks D.H."/>
            <person name="Yamauchi T."/>
            <person name="Tyson G.W."/>
            <person name="Hugenholtz P."/>
        </authorList>
    </citation>
    <scope>NUCLEOTIDE SEQUENCE [LARGE SCALE GENOMIC DNA]</scope>
</reference>
<dbReference type="AlphaFoldDB" id="A0A081C9A2"/>
<dbReference type="InterPro" id="IPR036866">
    <property type="entry name" value="RibonucZ/Hydroxyglut_hydro"/>
</dbReference>
<dbReference type="SUPFAM" id="SSF56281">
    <property type="entry name" value="Metallo-hydrolase/oxidoreductase"/>
    <property type="match status" value="1"/>
</dbReference>
<name>A0A081C9A2_VECG1</name>
<organism evidence="2">
    <name type="scientific">Vecturithrix granuli</name>
    <dbReference type="NCBI Taxonomy" id="1499967"/>
    <lineage>
        <taxon>Bacteria</taxon>
        <taxon>Candidatus Moduliflexota</taxon>
        <taxon>Candidatus Vecturitrichia</taxon>
        <taxon>Candidatus Vecturitrichales</taxon>
        <taxon>Candidatus Vecturitrichaceae</taxon>
        <taxon>Candidatus Vecturithrix</taxon>
    </lineage>
</organism>
<sequence>MKIKPRLGGGKSGDPSLYIDIVDRKRAILFDCGLNNFRPAALHKVTDVFISHTHIDHFIGFDALLRLNLTEEKIIHVYGPPGICRNVIGKLQGYTWNICQNLRLIIVVHEILPETIVVTSLESWRGFEIKQTEEQPHTDLLLDTGEFSVKYLELDHKTPCFGYTFLEAESCNVRKEALEELGLQPGPWAGQLKAQAFPTADQDAVIQIDGMNYSLDELARKLLVRKPGVKITYLTDFLLHEADIARIIEFTRYSDFLFCEAAFIEHEREKARLTHHLTAREAGILAHGAQVKQLVLFHFSRRYQDHALMLDEARQEFPWVE</sequence>
<dbReference type="EMBL" id="DF820477">
    <property type="protein sequence ID" value="GAK61157.1"/>
    <property type="molecule type" value="Genomic_DNA"/>
</dbReference>
<dbReference type="HOGENOM" id="CLU_823444_0_0_0"/>
<feature type="domain" description="Metallo-beta-lactamase" evidence="1">
    <location>
        <begin position="21"/>
        <end position="66"/>
    </location>
</feature>
<dbReference type="eggNOG" id="COG1234">
    <property type="taxonomic scope" value="Bacteria"/>
</dbReference>
<dbReference type="NCBIfam" id="NF002558">
    <property type="entry name" value="PRK02126.1"/>
    <property type="match status" value="1"/>
</dbReference>
<accession>A0A081C9A2</accession>